<dbReference type="EMBL" id="JACXSS010000001">
    <property type="protein sequence ID" value="MBD9357201.1"/>
    <property type="molecule type" value="Genomic_DNA"/>
</dbReference>
<sequence length="81" mass="8923">MASIDSYLHIIGIELLLILAIVLPLIDRPAPKRVLSKLFLSVLGFMLAHFATHALPNKVASFIYSSHPAYHSIKSTGPKRT</sequence>
<feature type="transmembrane region" description="Helical" evidence="1">
    <location>
        <begin position="6"/>
        <end position="26"/>
    </location>
</feature>
<evidence type="ECO:0000313" key="2">
    <source>
        <dbReference type="EMBL" id="MBD9357201.1"/>
    </source>
</evidence>
<evidence type="ECO:0000313" key="3">
    <source>
        <dbReference type="Proteomes" id="UP000652176"/>
    </source>
</evidence>
<dbReference type="RefSeq" id="WP_192375489.1">
    <property type="nucleotide sequence ID" value="NZ_CAJHIV010000001.1"/>
</dbReference>
<evidence type="ECO:0000256" key="1">
    <source>
        <dbReference type="SAM" id="Phobius"/>
    </source>
</evidence>
<name>A0ABR9D328_9GAMM</name>
<dbReference type="Proteomes" id="UP000652176">
    <property type="component" value="Unassembled WGS sequence"/>
</dbReference>
<reference evidence="2 3" key="1">
    <citation type="submission" date="2020-09" db="EMBL/GenBank/DDBJ databases">
        <title>Methylomonas albis sp. nov. and Methylomonas fluvii sp. nov.: Two cold-adapted methanotrophs from the River Elbe and an amended description of Methylovulum psychrotolerans strain Eb1.</title>
        <authorList>
            <person name="Bussmann I.K."/>
            <person name="Klings K.-W."/>
            <person name="Warnstedt J."/>
            <person name="Hoppert M."/>
            <person name="Saborowski A."/>
            <person name="Horn F."/>
            <person name="Liebner S."/>
        </authorList>
    </citation>
    <scope>NUCLEOTIDE SEQUENCE [LARGE SCALE GENOMIC DNA]</scope>
    <source>
        <strain evidence="2 3">EbA</strain>
    </source>
</reference>
<proteinExistence type="predicted"/>
<feature type="transmembrane region" description="Helical" evidence="1">
    <location>
        <begin position="38"/>
        <end position="55"/>
    </location>
</feature>
<keyword evidence="3" id="KW-1185">Reference proteome</keyword>
<gene>
    <name evidence="2" type="ORF">IE877_15160</name>
</gene>
<keyword evidence="1" id="KW-0472">Membrane</keyword>
<accession>A0ABR9D328</accession>
<protein>
    <submittedName>
        <fullName evidence="2">Uncharacterized protein</fullName>
    </submittedName>
</protein>
<keyword evidence="1" id="KW-1133">Transmembrane helix</keyword>
<organism evidence="2 3">
    <name type="scientific">Methylomonas albis</name>
    <dbReference type="NCBI Taxonomy" id="1854563"/>
    <lineage>
        <taxon>Bacteria</taxon>
        <taxon>Pseudomonadati</taxon>
        <taxon>Pseudomonadota</taxon>
        <taxon>Gammaproteobacteria</taxon>
        <taxon>Methylococcales</taxon>
        <taxon>Methylococcaceae</taxon>
        <taxon>Methylomonas</taxon>
    </lineage>
</organism>
<keyword evidence="1" id="KW-0812">Transmembrane</keyword>
<comment type="caution">
    <text evidence="2">The sequence shown here is derived from an EMBL/GenBank/DDBJ whole genome shotgun (WGS) entry which is preliminary data.</text>
</comment>